<gene>
    <name evidence="5" type="ORF">FIBRA_04467</name>
</gene>
<dbReference type="PROSITE" id="PS50081">
    <property type="entry name" value="ZF_DAG_PE_2"/>
    <property type="match status" value="1"/>
</dbReference>
<dbReference type="SUPFAM" id="SSF57889">
    <property type="entry name" value="Cysteine-rich domain"/>
    <property type="match status" value="1"/>
</dbReference>
<sequence>MSTPILRLDTSYLRSDIDNSISSSLATPTSATRSRARSLSQSVIPSFLPLNSPRAETSPVDLPNIAVSHGANKARNESRKLLAHLLAQLQGRPLPPSSLYGPSLKSVLNDRGLGAVVQSVKETVKHKRRLSEGRIYDHPSRDESESEVEEEAVFNTDATFDLMTQLKDVLLISAQQKWDILNDRHRHNSGKEIESGKGSQNVRRRSRVHSRSLSATPLAPEGRATRTPPRLLSQCIQVLASVISEDCRFKISTPRPSRPPYALHAVTLDVAQFLIHNHRHDMVTLSQIAFAVIPAFYSFNPTLYNRLLGFFNDVLLGDILEGLDQAQHSQSGGLHSLSIDADDAKAPMVSITVDEVDDVPVGGQSVSDWPRWSKYNSTAINKTRSTHAPTQDVATHQRSSLVSPLLTAILDNVDFANPDSSWLPHLHRLLHRLVNYKPDAYLDILAVAAYHTPRARYHALKILSSYWPRAFGHLVVCKSFPEMSVPALPSRMRQSLEHKRRSLHHHRNPYAHQFIPWRFNIRSTLGSFEDVSQNNCRQCSRSIAEFGLFCPLCMCGVHFDCYDYPEGSSFSEYVVASGAERQRIALHKFCPVPPSKFASSPIVSLQGQHSFRWVNLFNMSICFMCRRPLWGYVMQALRCMSCKHFVHSSCLTEDLSQLPRCRSFSADDTFIAVNMQTLRASFMDHYRSLIFTEAEIGHQSYEDISIVHAILWVQSHILRFGVVLGSIIIVDSDEPTSPSQDASVPKFELHNLVSLYEKTLLSGKLKVSQAIGDYLAENNMQASMMSIFFDWSILTYIAASLKSPSGNATASVNLLTIDALDPFDDETASESTYSYETLSLAHIRDQLGDQFHVFSEAAARHVLSLLSDLGFFQRLDCERLLNDVREPEQIRCCFPLPVGLEVSNQVETLVSTIEACLLDLDLSVNEAGFMLLVRKMWPDRMMTDYALQRLCSAVVKWIISEDQNLGIMLRDYIAKGKSLPGVRSATEAQPWPSSVLSKTAKASSVNNGGDYVASRRALSIQYASRWMLAFHNLDVDNYADTVFTLLVRQTDTDETLDEYFLGKEVDDRRMRRQLASADKLLKLIIKLNQVSVLFTAFDDLFKRWLERANSLTPDSQSLSSLSRLFNREVETSHRLSSVIEPGVSISGTANFASGSALRILTDAATGSRVGFTDTMQSLCLFVCAGVDISIPTFMQFVSIAQQFEATLEECLLLIKATLWSAWLRSVGRQELQAVVAGLQQLLAPCISECLRTKKELDKNITFIRQSLAICLLVYGCERKYIMELDILRDEDIRGLPSRRKLHSRNSTISDPVIIDAKLMRALKMYVEAEIDEVSSLIAKFLNAFVNDAPFVESYEVDNFILRNMPTLCVCIWQFYGIQAPNLSIIRPALLLRVIVVDPHPFYKLLDDAISEQKQWELRLQAALRLFRIILDVTSPAFNVEGRQWKTSVIQIFDRFFSGIWMDEREEVRVALDTWARTLLEAHQNAIASCWNESLLKSPIAERVTLVSFLNQLRSHFPRWQVLSWNAITEALLENESPQKFDDDDVAAEHMAMYGLPSGNIENQEQKDLNGDCLRMSLLSLAMRMISDGIPIEPVHLVKVKFHLVKAIGYREVAMCPTITGRSFHIRFHSLPLIPKSADSCLNDFISVLDSSQAYDVSPSMMGGPYAEDEAPCSLLVGSILVDVLLDIFMNAEDLAALLPVTLKNLLKSLIIISYKHDFDRRPLKHLQGALRKAVRRALDLVLAEVSYEIRQLALSACHTLIKRWPAVVGNTLIEAIEISIRLLTVLDFEKNTDDVLVDQACSFLVTTLTMFATGGIFNALCKRPLTAEFFTVLRFISAPKVKGRRVSTRSSLNDTLLRDTLARSLENDSETFQLVIENLATFVEVVHHADYSSDMLQSVGIWLTGIARRTAEWPPGAFNTSPLFLLACTLIQHNKAYSRDILGFMETLLRATLIRCVVSTQSLTRVVDVTSELYRKAAVASGGQPTNPITLVMIEIVGDVVRGRARVAPATMVALCETMRAAVVPRLLKRKLIPVPEDLVYKLATDALLLLCNDTESQPQITFDVSQAAAALTLDVAEFQPSILSRLANSQVPTRTWNVLVIAALQSSHDVSASLIFDYFPAFSLAYSSCLEPYKDPQRLASLEAQNSAYIDISGAYASIKLWLLLVRKAANHHREARERLSEDREVNMLQDGEILATKTVWNELWPPLDRIMAALEAVAHAGGSSSSFIPEILPPGRTAIGTYVVRIRC</sequence>
<dbReference type="GO" id="GO:0046872">
    <property type="term" value="F:metal ion binding"/>
    <property type="evidence" value="ECO:0007669"/>
    <property type="project" value="UniProtKB-KW"/>
</dbReference>
<dbReference type="Proteomes" id="UP000006352">
    <property type="component" value="Unassembled WGS sequence"/>
</dbReference>
<dbReference type="OrthoDB" id="6270916at2759"/>
<feature type="region of interest" description="Disordered" evidence="3">
    <location>
        <begin position="188"/>
        <end position="226"/>
    </location>
</feature>
<keyword evidence="1" id="KW-0479">Metal-binding</keyword>
<protein>
    <recommendedName>
        <fullName evidence="4">Phorbol-ester/DAG-type domain-containing protein</fullName>
    </recommendedName>
</protein>
<evidence type="ECO:0000256" key="2">
    <source>
        <dbReference type="ARBA" id="ARBA00022833"/>
    </source>
</evidence>
<dbReference type="CDD" id="cd00029">
    <property type="entry name" value="C1"/>
    <property type="match status" value="1"/>
</dbReference>
<evidence type="ECO:0000259" key="4">
    <source>
        <dbReference type="PROSITE" id="PS50081"/>
    </source>
</evidence>
<feature type="domain" description="Phorbol-ester/DAG-type" evidence="4">
    <location>
        <begin position="608"/>
        <end position="661"/>
    </location>
</feature>
<dbReference type="RefSeq" id="XP_012181655.1">
    <property type="nucleotide sequence ID" value="XM_012326265.1"/>
</dbReference>
<dbReference type="HOGENOM" id="CLU_001302_0_0_1"/>
<keyword evidence="6" id="KW-1185">Reference proteome</keyword>
<accession>J4HWJ5</accession>
<dbReference type="InterPro" id="IPR002219">
    <property type="entry name" value="PKC_DAG/PE"/>
</dbReference>
<evidence type="ECO:0000313" key="6">
    <source>
        <dbReference type="Proteomes" id="UP000006352"/>
    </source>
</evidence>
<reference evidence="5 6" key="1">
    <citation type="journal article" date="2012" name="Appl. Environ. Microbiol.">
        <title>Short-read sequencing for genomic analysis of the brown rot fungus Fibroporia radiculosa.</title>
        <authorList>
            <person name="Tang J.D."/>
            <person name="Perkins A.D."/>
            <person name="Sonstegard T.S."/>
            <person name="Schroeder S.G."/>
            <person name="Burgess S.C."/>
            <person name="Diehl S.V."/>
        </authorList>
    </citation>
    <scope>NUCLEOTIDE SEQUENCE [LARGE SCALE GENOMIC DNA]</scope>
    <source>
        <strain evidence="5 6">TFFH 294</strain>
    </source>
</reference>
<dbReference type="SMART" id="SM00109">
    <property type="entry name" value="C1"/>
    <property type="match status" value="1"/>
</dbReference>
<dbReference type="GeneID" id="24097283"/>
<evidence type="ECO:0000256" key="3">
    <source>
        <dbReference type="SAM" id="MobiDB-lite"/>
    </source>
</evidence>
<dbReference type="InParanoid" id="J4HWJ5"/>
<organism evidence="5 6">
    <name type="scientific">Fibroporia radiculosa</name>
    <dbReference type="NCBI Taxonomy" id="599839"/>
    <lineage>
        <taxon>Eukaryota</taxon>
        <taxon>Fungi</taxon>
        <taxon>Dikarya</taxon>
        <taxon>Basidiomycota</taxon>
        <taxon>Agaricomycotina</taxon>
        <taxon>Agaricomycetes</taxon>
        <taxon>Polyporales</taxon>
        <taxon>Fibroporiaceae</taxon>
        <taxon>Fibroporia</taxon>
    </lineage>
</organism>
<keyword evidence="2" id="KW-0862">Zinc</keyword>
<proteinExistence type="predicted"/>
<evidence type="ECO:0000256" key="1">
    <source>
        <dbReference type="ARBA" id="ARBA00022723"/>
    </source>
</evidence>
<dbReference type="Pfam" id="PF00130">
    <property type="entry name" value="C1_1"/>
    <property type="match status" value="1"/>
</dbReference>
<evidence type="ECO:0000313" key="5">
    <source>
        <dbReference type="EMBL" id="CCM02372.1"/>
    </source>
</evidence>
<dbReference type="InterPro" id="IPR046349">
    <property type="entry name" value="C1-like_sf"/>
</dbReference>
<dbReference type="EMBL" id="HE797078">
    <property type="protein sequence ID" value="CCM02372.1"/>
    <property type="molecule type" value="Genomic_DNA"/>
</dbReference>
<name>J4HWJ5_9APHY</name>
<dbReference type="STRING" id="599839.J4HWJ5"/>
<dbReference type="Gene3D" id="3.30.60.20">
    <property type="match status" value="1"/>
</dbReference>